<keyword evidence="4" id="KW-1185">Reference proteome</keyword>
<gene>
    <name evidence="3" type="ORF">Desfe_0917</name>
</gene>
<dbReference type="InterPro" id="IPR011703">
    <property type="entry name" value="ATPase_AAA-3"/>
</dbReference>
<dbReference type="RefSeq" id="WP_014767705.1">
    <property type="nucleotide sequence ID" value="NC_018001.1"/>
</dbReference>
<reference evidence="3 4" key="1">
    <citation type="journal article" date="2012" name="J. Bacteriol.">
        <title>Complete Genome Sequence of Desulfurococcus fermentans, a Hyperthermophilic Cellulolytic Crenarchaeon Isolated from a Freshwater Hot Spring in Kamchatka, Russia.</title>
        <authorList>
            <person name="Susanti D."/>
            <person name="Johnson E.F."/>
            <person name="Rodriguez J.R."/>
            <person name="Anderson I."/>
            <person name="Perevalova A.A."/>
            <person name="Kyrpides N."/>
            <person name="Lucas S."/>
            <person name="Han J."/>
            <person name="Lapidus A."/>
            <person name="Cheng J.F."/>
            <person name="Goodwin L."/>
            <person name="Pitluck S."/>
            <person name="Mavrommatis K."/>
            <person name="Peters L."/>
            <person name="Land M.L."/>
            <person name="Hauser L."/>
            <person name="Gopalan V."/>
            <person name="Chan P.P."/>
            <person name="Lowe T.M."/>
            <person name="Atomi H."/>
            <person name="Bonch-Osmolovskaya E.A."/>
            <person name="Woyke T."/>
            <person name="Mukhopadhyay B."/>
        </authorList>
    </citation>
    <scope>NUCLEOTIDE SEQUENCE [LARGE SCALE GENOMIC DNA]</scope>
    <source>
        <strain evidence="3 4">DSM 16532</strain>
    </source>
</reference>
<dbReference type="OrthoDB" id="24581at2157"/>
<dbReference type="InterPro" id="IPR050764">
    <property type="entry name" value="CbbQ/NirQ/NorQ/GpvN"/>
</dbReference>
<dbReference type="eggNOG" id="arCOG00434">
    <property type="taxonomic scope" value="Archaea"/>
</dbReference>
<accession>I3XS81</accession>
<dbReference type="Gene3D" id="1.10.8.80">
    <property type="entry name" value="Magnesium chelatase subunit I, C-Terminal domain"/>
    <property type="match status" value="1"/>
</dbReference>
<dbReference type="EMBL" id="CP003321">
    <property type="protein sequence ID" value="AFL66805.1"/>
    <property type="molecule type" value="Genomic_DNA"/>
</dbReference>
<proteinExistence type="predicted"/>
<evidence type="ECO:0000313" key="4">
    <source>
        <dbReference type="Proteomes" id="UP000006175"/>
    </source>
</evidence>
<dbReference type="InterPro" id="IPR027417">
    <property type="entry name" value="P-loop_NTPase"/>
</dbReference>
<evidence type="ECO:0000313" key="3">
    <source>
        <dbReference type="EMBL" id="AFL66805.1"/>
    </source>
</evidence>
<dbReference type="SUPFAM" id="SSF52540">
    <property type="entry name" value="P-loop containing nucleoside triphosphate hydrolases"/>
    <property type="match status" value="1"/>
</dbReference>
<dbReference type="Gene3D" id="3.40.50.300">
    <property type="entry name" value="P-loop containing nucleotide triphosphate hydrolases"/>
    <property type="match status" value="1"/>
</dbReference>
<protein>
    <submittedName>
        <fullName evidence="3">ATPase associated with various cellular activities AAA_3</fullName>
    </submittedName>
</protein>
<feature type="domain" description="ChlI/MoxR AAA lid" evidence="2">
    <location>
        <begin position="255"/>
        <end position="310"/>
    </location>
</feature>
<dbReference type="Proteomes" id="UP000006175">
    <property type="component" value="Chromosome"/>
</dbReference>
<dbReference type="Pfam" id="PF17863">
    <property type="entry name" value="AAA_lid_2"/>
    <property type="match status" value="1"/>
</dbReference>
<dbReference type="Pfam" id="PF07726">
    <property type="entry name" value="AAA_3"/>
    <property type="match status" value="1"/>
</dbReference>
<evidence type="ECO:0000259" key="2">
    <source>
        <dbReference type="Pfam" id="PF17863"/>
    </source>
</evidence>
<dbReference type="InterPro" id="IPR041628">
    <property type="entry name" value="ChlI/MoxR_AAA_lid"/>
</dbReference>
<dbReference type="HOGENOM" id="CLU_034716_2_0_2"/>
<dbReference type="GeneID" id="13061293"/>
<organism evidence="3 4">
    <name type="scientific">Desulfurococcus amylolyticus DSM 16532</name>
    <dbReference type="NCBI Taxonomy" id="768672"/>
    <lineage>
        <taxon>Archaea</taxon>
        <taxon>Thermoproteota</taxon>
        <taxon>Thermoprotei</taxon>
        <taxon>Desulfurococcales</taxon>
        <taxon>Desulfurococcaceae</taxon>
        <taxon>Desulfurococcus</taxon>
    </lineage>
</organism>
<dbReference type="GO" id="GO:0016887">
    <property type="term" value="F:ATP hydrolysis activity"/>
    <property type="evidence" value="ECO:0007669"/>
    <property type="project" value="InterPro"/>
</dbReference>
<dbReference type="KEGG" id="dfd:Desfe_0917"/>
<feature type="domain" description="ATPase AAA-3" evidence="1">
    <location>
        <begin position="47"/>
        <end position="175"/>
    </location>
</feature>
<sequence length="320" mass="35956">MNSSQAELEVEKWSSLLREAIDEVSKIVLGKREELEVIVATITAGGHVLIEGPPGAGKTLTCMAMARVIGGVYKRMQGNPDILPSDITGFYVYSLGGERRFVKGPVFTNILQVDDLNRIPTRAQSALLQAMAEYRVSIEGETHSIERPFHVFASMIPPEIESGVFKVTIGLIDRFWTMINTRYVGEDAEEEIINRSDELYLVNLHGIREILSPSLLIQLQDNLGKLIYADRRIVRYIRDIASSIRRHHDVVNGPSHRGVIYLYRVSKALALINGRDYVTPDDVKRLAEYVLPHRIITRVGGKDSRDIVEEVLSKVPVPKE</sequence>
<dbReference type="PANTHER" id="PTHR42759">
    <property type="entry name" value="MOXR FAMILY PROTEIN"/>
    <property type="match status" value="1"/>
</dbReference>
<dbReference type="PIRSF" id="PIRSF002849">
    <property type="entry name" value="AAA_ATPase_chaperone_MoxR_prd"/>
    <property type="match status" value="1"/>
</dbReference>
<evidence type="ECO:0000259" key="1">
    <source>
        <dbReference type="Pfam" id="PF07726"/>
    </source>
</evidence>
<dbReference type="GO" id="GO:0005524">
    <property type="term" value="F:ATP binding"/>
    <property type="evidence" value="ECO:0007669"/>
    <property type="project" value="InterPro"/>
</dbReference>
<dbReference type="AlphaFoldDB" id="I3XS81"/>
<dbReference type="PANTHER" id="PTHR42759:SF1">
    <property type="entry name" value="MAGNESIUM-CHELATASE SUBUNIT CHLD"/>
    <property type="match status" value="1"/>
</dbReference>
<name>I3XS81_DESAM</name>